<keyword evidence="1" id="KW-1133">Transmembrane helix</keyword>
<protein>
    <submittedName>
        <fullName evidence="2">Uncharacterized protein</fullName>
    </submittedName>
</protein>
<evidence type="ECO:0000313" key="3">
    <source>
        <dbReference type="Proteomes" id="UP000654075"/>
    </source>
</evidence>
<accession>A0A813EU80</accession>
<feature type="non-terminal residue" evidence="2">
    <location>
        <position position="1"/>
    </location>
</feature>
<dbReference type="AlphaFoldDB" id="A0A813EU80"/>
<keyword evidence="3" id="KW-1185">Reference proteome</keyword>
<evidence type="ECO:0000313" key="2">
    <source>
        <dbReference type="EMBL" id="CAE8604714.1"/>
    </source>
</evidence>
<dbReference type="EMBL" id="CAJNNV010016845">
    <property type="protein sequence ID" value="CAE8604714.1"/>
    <property type="molecule type" value="Genomic_DNA"/>
</dbReference>
<proteinExistence type="predicted"/>
<keyword evidence="1" id="KW-0472">Membrane</keyword>
<sequence>ASVNAALSFAIIARYKQTFFETGQRVSVIAFSLSLASMVGGACNWVATCAPTTAELEQGRELHFEVSVLAICACGVLSQIWTLLLTPIALGLIVLTAEGLGAILKHHMQFCWMQLWYWKDSKGPIGKWERWVLHIREIQLLRNIALNIQGNEDGQITLKFYTTDAPFNVCSTRSFPVRALLNQGDAANNSLEGDT</sequence>
<feature type="non-terminal residue" evidence="2">
    <location>
        <position position="195"/>
    </location>
</feature>
<name>A0A813EU80_POLGL</name>
<gene>
    <name evidence="2" type="ORF">PGLA1383_LOCUS22862</name>
</gene>
<reference evidence="2" key="1">
    <citation type="submission" date="2021-02" db="EMBL/GenBank/DDBJ databases">
        <authorList>
            <person name="Dougan E. K."/>
            <person name="Rhodes N."/>
            <person name="Thang M."/>
            <person name="Chan C."/>
        </authorList>
    </citation>
    <scope>NUCLEOTIDE SEQUENCE</scope>
</reference>
<feature type="transmembrane region" description="Helical" evidence="1">
    <location>
        <begin position="87"/>
        <end position="104"/>
    </location>
</feature>
<comment type="caution">
    <text evidence="2">The sequence shown here is derived from an EMBL/GenBank/DDBJ whole genome shotgun (WGS) entry which is preliminary data.</text>
</comment>
<organism evidence="2 3">
    <name type="scientific">Polarella glacialis</name>
    <name type="common">Dinoflagellate</name>
    <dbReference type="NCBI Taxonomy" id="89957"/>
    <lineage>
        <taxon>Eukaryota</taxon>
        <taxon>Sar</taxon>
        <taxon>Alveolata</taxon>
        <taxon>Dinophyceae</taxon>
        <taxon>Suessiales</taxon>
        <taxon>Suessiaceae</taxon>
        <taxon>Polarella</taxon>
    </lineage>
</organism>
<evidence type="ECO:0000256" key="1">
    <source>
        <dbReference type="SAM" id="Phobius"/>
    </source>
</evidence>
<keyword evidence="1" id="KW-0812">Transmembrane</keyword>
<feature type="transmembrane region" description="Helical" evidence="1">
    <location>
        <begin position="28"/>
        <end position="50"/>
    </location>
</feature>
<dbReference type="Proteomes" id="UP000654075">
    <property type="component" value="Unassembled WGS sequence"/>
</dbReference>